<evidence type="ECO:0000313" key="3">
    <source>
        <dbReference type="Proteomes" id="UP001598251"/>
    </source>
</evidence>
<comment type="caution">
    <text evidence="2">The sequence shown here is derived from an EMBL/GenBank/DDBJ whole genome shotgun (WGS) entry which is preliminary data.</text>
</comment>
<name>A0ABW6EKT2_9ACTN</name>
<accession>A0ABW6EKT2</accession>
<sequence>MNWKKKSAAALSVLALAGSGMIMSATPTSAAPAASASAAGDCPNARLCIYDDTDFNGDRITSASTNACFTPWNTVLFGSIRSYVSNSPVTAKVWKKNSGAGYTAVRTLPAGGFSSDIGTPVGGGQYDKVCLGSAKP</sequence>
<gene>
    <name evidence="2" type="ORF">ACFWSS_22500</name>
</gene>
<dbReference type="RefSeq" id="WP_280929727.1">
    <property type="nucleotide sequence ID" value="NZ_JBHXLY010000020.1"/>
</dbReference>
<protein>
    <submittedName>
        <fullName evidence="2">Peptidase inhibitor family I36 protein</fullName>
    </submittedName>
</protein>
<keyword evidence="3" id="KW-1185">Reference proteome</keyword>
<organism evidence="2 3">
    <name type="scientific">Streptomyces sindenensis</name>
    <dbReference type="NCBI Taxonomy" id="67363"/>
    <lineage>
        <taxon>Bacteria</taxon>
        <taxon>Bacillati</taxon>
        <taxon>Actinomycetota</taxon>
        <taxon>Actinomycetes</taxon>
        <taxon>Kitasatosporales</taxon>
        <taxon>Streptomycetaceae</taxon>
        <taxon>Streptomyces</taxon>
    </lineage>
</organism>
<evidence type="ECO:0000256" key="1">
    <source>
        <dbReference type="SAM" id="SignalP"/>
    </source>
</evidence>
<reference evidence="2 3" key="1">
    <citation type="submission" date="2024-09" db="EMBL/GenBank/DDBJ databases">
        <title>The Natural Products Discovery Center: Release of the First 8490 Sequenced Strains for Exploring Actinobacteria Biosynthetic Diversity.</title>
        <authorList>
            <person name="Kalkreuter E."/>
            <person name="Kautsar S.A."/>
            <person name="Yang D."/>
            <person name="Bader C.D."/>
            <person name="Teijaro C.N."/>
            <person name="Fluegel L."/>
            <person name="Davis C.M."/>
            <person name="Simpson J.R."/>
            <person name="Lauterbach L."/>
            <person name="Steele A.D."/>
            <person name="Gui C."/>
            <person name="Meng S."/>
            <person name="Li G."/>
            <person name="Viehrig K."/>
            <person name="Ye F."/>
            <person name="Su P."/>
            <person name="Kiefer A.F."/>
            <person name="Nichols A."/>
            <person name="Cepeda A.J."/>
            <person name="Yan W."/>
            <person name="Fan B."/>
            <person name="Jiang Y."/>
            <person name="Adhikari A."/>
            <person name="Zheng C.-J."/>
            <person name="Schuster L."/>
            <person name="Cowan T.M."/>
            <person name="Smanski M.J."/>
            <person name="Chevrette M.G."/>
            <person name="De Carvalho L.P.S."/>
            <person name="Shen B."/>
        </authorList>
    </citation>
    <scope>NUCLEOTIDE SEQUENCE [LARGE SCALE GENOMIC DNA]</scope>
    <source>
        <strain evidence="2 3">NPDC058546</strain>
    </source>
</reference>
<dbReference type="Proteomes" id="UP001598251">
    <property type="component" value="Unassembled WGS sequence"/>
</dbReference>
<keyword evidence="1" id="KW-0732">Signal</keyword>
<evidence type="ECO:0000313" key="2">
    <source>
        <dbReference type="EMBL" id="MFD4215647.1"/>
    </source>
</evidence>
<proteinExistence type="predicted"/>
<dbReference type="Pfam" id="PF03995">
    <property type="entry name" value="Inhibitor_I36"/>
    <property type="match status" value="1"/>
</dbReference>
<dbReference type="EMBL" id="JBHXOF010000015">
    <property type="protein sequence ID" value="MFD4215647.1"/>
    <property type="molecule type" value="Genomic_DNA"/>
</dbReference>
<feature type="chain" id="PRO_5045773310" evidence="1">
    <location>
        <begin position="31"/>
        <end position="136"/>
    </location>
</feature>
<feature type="signal peptide" evidence="1">
    <location>
        <begin position="1"/>
        <end position="30"/>
    </location>
</feature>